<dbReference type="Proteomes" id="UP001215280">
    <property type="component" value="Unassembled WGS sequence"/>
</dbReference>
<dbReference type="EMBL" id="JARJLG010000277">
    <property type="protein sequence ID" value="KAJ7720578.1"/>
    <property type="molecule type" value="Genomic_DNA"/>
</dbReference>
<keyword evidence="2" id="KW-1185">Reference proteome</keyword>
<feature type="non-terminal residue" evidence="1">
    <location>
        <position position="1"/>
    </location>
</feature>
<protein>
    <submittedName>
        <fullName evidence="1">Uncharacterized protein</fullName>
    </submittedName>
</protein>
<accession>A0AAD7HGZ6</accession>
<name>A0AAD7HGZ6_9AGAR</name>
<gene>
    <name evidence="1" type="ORF">DFH07DRAFT_713819</name>
</gene>
<organism evidence="1 2">
    <name type="scientific">Mycena maculata</name>
    <dbReference type="NCBI Taxonomy" id="230809"/>
    <lineage>
        <taxon>Eukaryota</taxon>
        <taxon>Fungi</taxon>
        <taxon>Dikarya</taxon>
        <taxon>Basidiomycota</taxon>
        <taxon>Agaricomycotina</taxon>
        <taxon>Agaricomycetes</taxon>
        <taxon>Agaricomycetidae</taxon>
        <taxon>Agaricales</taxon>
        <taxon>Marasmiineae</taxon>
        <taxon>Mycenaceae</taxon>
        <taxon>Mycena</taxon>
    </lineage>
</organism>
<dbReference type="AlphaFoldDB" id="A0AAD7HGZ6"/>
<reference evidence="1" key="1">
    <citation type="submission" date="2023-03" db="EMBL/GenBank/DDBJ databases">
        <title>Massive genome expansion in bonnet fungi (Mycena s.s.) driven by repeated elements and novel gene families across ecological guilds.</title>
        <authorList>
            <consortium name="Lawrence Berkeley National Laboratory"/>
            <person name="Harder C.B."/>
            <person name="Miyauchi S."/>
            <person name="Viragh M."/>
            <person name="Kuo A."/>
            <person name="Thoen E."/>
            <person name="Andreopoulos B."/>
            <person name="Lu D."/>
            <person name="Skrede I."/>
            <person name="Drula E."/>
            <person name="Henrissat B."/>
            <person name="Morin E."/>
            <person name="Kohler A."/>
            <person name="Barry K."/>
            <person name="LaButti K."/>
            <person name="Morin E."/>
            <person name="Salamov A."/>
            <person name="Lipzen A."/>
            <person name="Mereny Z."/>
            <person name="Hegedus B."/>
            <person name="Baldrian P."/>
            <person name="Stursova M."/>
            <person name="Weitz H."/>
            <person name="Taylor A."/>
            <person name="Grigoriev I.V."/>
            <person name="Nagy L.G."/>
            <person name="Martin F."/>
            <person name="Kauserud H."/>
        </authorList>
    </citation>
    <scope>NUCLEOTIDE SEQUENCE</scope>
    <source>
        <strain evidence="1">CBHHK188m</strain>
    </source>
</reference>
<evidence type="ECO:0000313" key="1">
    <source>
        <dbReference type="EMBL" id="KAJ7720578.1"/>
    </source>
</evidence>
<comment type="caution">
    <text evidence="1">The sequence shown here is derived from an EMBL/GenBank/DDBJ whole genome shotgun (WGS) entry which is preliminary data.</text>
</comment>
<sequence length="56" mass="6007">EHPNISQSTLDDLANGFLINTSIAQLPDSQAAQAHNLTAEIYVVQQSNLNVTTSIV</sequence>
<proteinExistence type="predicted"/>
<evidence type="ECO:0000313" key="2">
    <source>
        <dbReference type="Proteomes" id="UP001215280"/>
    </source>
</evidence>
<feature type="non-terminal residue" evidence="1">
    <location>
        <position position="56"/>
    </location>
</feature>